<dbReference type="InterPro" id="IPR057952">
    <property type="entry name" value="Rv2743c-like"/>
</dbReference>
<feature type="transmembrane region" description="Helical" evidence="1">
    <location>
        <begin position="20"/>
        <end position="42"/>
    </location>
</feature>
<accession>A0A8J7KH56</accession>
<sequence length="253" mass="26686">MTGDPRAKYFRRLRRLRRSARRWSVLGAMLGAATAVLLPYGGIGLPDVFWAAAAGGSIALALWRWSDLRALSAQEPPAALPGGDPLSKVVAMLSRHPTGKAAIDQLRRQRSKAQLRGTIAATAAGRLDRASATMTGLAGRLRGPVESIAAEAASAEALLWDVAGRTAGVDKARQFAPADTHGSLDAARDSLIAQLDEGVTAYERLVAAAAEYVAEDSRTGPHSPTTNLRLNEAVDLLRGHSLGLAEARDLGRV</sequence>
<keyword evidence="1" id="KW-0472">Membrane</keyword>
<dbReference type="RefSeq" id="WP_197004895.1">
    <property type="nucleotide sequence ID" value="NZ_BONS01000017.1"/>
</dbReference>
<keyword evidence="1" id="KW-1133">Transmembrane helix</keyword>
<gene>
    <name evidence="2" type="ORF">IW245_004299</name>
</gene>
<evidence type="ECO:0000313" key="3">
    <source>
        <dbReference type="Proteomes" id="UP000622552"/>
    </source>
</evidence>
<keyword evidence="3" id="KW-1185">Reference proteome</keyword>
<reference evidence="2" key="1">
    <citation type="submission" date="2020-11" db="EMBL/GenBank/DDBJ databases">
        <title>Sequencing the genomes of 1000 actinobacteria strains.</title>
        <authorList>
            <person name="Klenk H.-P."/>
        </authorList>
    </citation>
    <scope>NUCLEOTIDE SEQUENCE</scope>
    <source>
        <strain evidence="2">DSM 45356</strain>
    </source>
</reference>
<dbReference type="NCBIfam" id="NF047839">
    <property type="entry name" value="PspM_Rv2743c"/>
    <property type="match status" value="1"/>
</dbReference>
<dbReference type="AlphaFoldDB" id="A0A8J7KH56"/>
<dbReference type="EMBL" id="JADOUF010000001">
    <property type="protein sequence ID" value="MBG6138105.1"/>
    <property type="molecule type" value="Genomic_DNA"/>
</dbReference>
<evidence type="ECO:0000313" key="2">
    <source>
        <dbReference type="EMBL" id="MBG6138105.1"/>
    </source>
</evidence>
<keyword evidence="1" id="KW-0812">Transmembrane</keyword>
<dbReference type="Proteomes" id="UP000622552">
    <property type="component" value="Unassembled WGS sequence"/>
</dbReference>
<name>A0A8J7KH56_9ACTN</name>
<protein>
    <submittedName>
        <fullName evidence="2">Uncharacterized protein</fullName>
    </submittedName>
</protein>
<dbReference type="Pfam" id="PF25587">
    <property type="entry name" value="Rv2743c"/>
    <property type="match status" value="1"/>
</dbReference>
<proteinExistence type="predicted"/>
<feature type="transmembrane region" description="Helical" evidence="1">
    <location>
        <begin position="48"/>
        <end position="65"/>
    </location>
</feature>
<comment type="caution">
    <text evidence="2">The sequence shown here is derived from an EMBL/GenBank/DDBJ whole genome shotgun (WGS) entry which is preliminary data.</text>
</comment>
<evidence type="ECO:0000256" key="1">
    <source>
        <dbReference type="SAM" id="Phobius"/>
    </source>
</evidence>
<organism evidence="2 3">
    <name type="scientific">Longispora fulva</name>
    <dbReference type="NCBI Taxonomy" id="619741"/>
    <lineage>
        <taxon>Bacteria</taxon>
        <taxon>Bacillati</taxon>
        <taxon>Actinomycetota</taxon>
        <taxon>Actinomycetes</taxon>
        <taxon>Micromonosporales</taxon>
        <taxon>Micromonosporaceae</taxon>
        <taxon>Longispora</taxon>
    </lineage>
</organism>